<keyword evidence="9" id="KW-1185">Reference proteome</keyword>
<dbReference type="PIRSF" id="PIRSF005572">
    <property type="entry name" value="NifS"/>
    <property type="match status" value="1"/>
</dbReference>
<evidence type="ECO:0000256" key="6">
    <source>
        <dbReference type="ARBA" id="ARBA00050776"/>
    </source>
</evidence>
<dbReference type="Gene3D" id="3.90.1150.10">
    <property type="entry name" value="Aspartate Aminotransferase, domain 1"/>
    <property type="match status" value="1"/>
</dbReference>
<dbReference type="SUPFAM" id="SSF53383">
    <property type="entry name" value="PLP-dependent transferases"/>
    <property type="match status" value="1"/>
</dbReference>
<keyword evidence="8" id="KW-0032">Aminotransferase</keyword>
<dbReference type="Gene3D" id="3.40.640.10">
    <property type="entry name" value="Type I PLP-dependent aspartate aminotransferase-like (Major domain)"/>
    <property type="match status" value="1"/>
</dbReference>
<gene>
    <name evidence="8" type="ORF">GOQ27_12525</name>
</gene>
<keyword evidence="4" id="KW-0808">Transferase</keyword>
<evidence type="ECO:0000256" key="4">
    <source>
        <dbReference type="ARBA" id="ARBA00022679"/>
    </source>
</evidence>
<accession>A0A942V167</accession>
<evidence type="ECO:0000256" key="5">
    <source>
        <dbReference type="ARBA" id="ARBA00022898"/>
    </source>
</evidence>
<dbReference type="EC" id="2.8.1.7" evidence="3"/>
<dbReference type="InterPro" id="IPR010970">
    <property type="entry name" value="Cys_dSase_SufS"/>
</dbReference>
<dbReference type="AlphaFoldDB" id="A0A942V167"/>
<dbReference type="GO" id="GO:0031071">
    <property type="term" value="F:cysteine desulfurase activity"/>
    <property type="evidence" value="ECO:0007669"/>
    <property type="project" value="UniProtKB-EC"/>
</dbReference>
<evidence type="ECO:0000259" key="7">
    <source>
        <dbReference type="Pfam" id="PF00266"/>
    </source>
</evidence>
<dbReference type="NCBIfam" id="TIGR01977">
    <property type="entry name" value="am_tr_V_EF2568"/>
    <property type="match status" value="1"/>
</dbReference>
<keyword evidence="5" id="KW-0663">Pyridoxal phosphate</keyword>
<comment type="cofactor">
    <cofactor evidence="1">
        <name>pyridoxal 5'-phosphate</name>
        <dbReference type="ChEBI" id="CHEBI:597326"/>
    </cofactor>
</comment>
<comment type="catalytic activity">
    <reaction evidence="6">
        <text>(sulfur carrier)-H + L-cysteine = (sulfur carrier)-SH + L-alanine</text>
        <dbReference type="Rhea" id="RHEA:43892"/>
        <dbReference type="Rhea" id="RHEA-COMP:14737"/>
        <dbReference type="Rhea" id="RHEA-COMP:14739"/>
        <dbReference type="ChEBI" id="CHEBI:29917"/>
        <dbReference type="ChEBI" id="CHEBI:35235"/>
        <dbReference type="ChEBI" id="CHEBI:57972"/>
        <dbReference type="ChEBI" id="CHEBI:64428"/>
        <dbReference type="EC" id="2.8.1.7"/>
    </reaction>
</comment>
<reference evidence="8" key="1">
    <citation type="submission" date="2019-12" db="EMBL/GenBank/DDBJ databases">
        <title>Clostridiaceae gen. nov. sp. nov., isolated from sediment in Xinjiang, China.</title>
        <authorList>
            <person name="Zhang R."/>
        </authorList>
    </citation>
    <scope>NUCLEOTIDE SEQUENCE</scope>
    <source>
        <strain evidence="8">D2Q-11</strain>
    </source>
</reference>
<organism evidence="8 9">
    <name type="scientific">Anaeromonas frigoriresistens</name>
    <dbReference type="NCBI Taxonomy" id="2683708"/>
    <lineage>
        <taxon>Bacteria</taxon>
        <taxon>Bacillati</taxon>
        <taxon>Bacillota</taxon>
        <taxon>Tissierellia</taxon>
        <taxon>Tissierellales</taxon>
        <taxon>Thermohalobacteraceae</taxon>
        <taxon>Anaeromonas</taxon>
    </lineage>
</organism>
<comment type="similarity">
    <text evidence="2">Belongs to the class-V pyridoxal-phosphate-dependent aminotransferase family. Csd subfamily.</text>
</comment>
<dbReference type="InterPro" id="IPR015421">
    <property type="entry name" value="PyrdxlP-dep_Trfase_major"/>
</dbReference>
<name>A0A942V167_9FIRM</name>
<dbReference type="InterPro" id="IPR015422">
    <property type="entry name" value="PyrdxlP-dep_Trfase_small"/>
</dbReference>
<dbReference type="Proteomes" id="UP000724672">
    <property type="component" value="Unassembled WGS sequence"/>
</dbReference>
<dbReference type="InterPro" id="IPR000192">
    <property type="entry name" value="Aminotrans_V_dom"/>
</dbReference>
<dbReference type="GO" id="GO:0008483">
    <property type="term" value="F:transaminase activity"/>
    <property type="evidence" value="ECO:0007669"/>
    <property type="project" value="UniProtKB-KW"/>
</dbReference>
<feature type="domain" description="Aminotransferase class V" evidence="7">
    <location>
        <begin position="2"/>
        <end position="367"/>
    </location>
</feature>
<dbReference type="InterPro" id="IPR010969">
    <property type="entry name" value="Cys_dSase-rel_unknwn_funct"/>
</dbReference>
<dbReference type="EMBL" id="WSFT01000047">
    <property type="protein sequence ID" value="MBS4539292.1"/>
    <property type="molecule type" value="Genomic_DNA"/>
</dbReference>
<dbReference type="CDD" id="cd06453">
    <property type="entry name" value="SufS_like"/>
    <property type="match status" value="1"/>
</dbReference>
<evidence type="ECO:0000256" key="2">
    <source>
        <dbReference type="ARBA" id="ARBA00010447"/>
    </source>
</evidence>
<sequence length="381" mass="41681">MIYLDNAATTFPKPDIVYNAVMEAMKDFGANPGRAGHKLSLRAGRGIYETREVLSVLFNIENPMNIIFTNNATEALNLGIKGFLKKGDHVITTTMEHNSVLRPIIALEEKGIENTIVRCDEKGFINIEDIERNIKQNTKLIVTTHASNVTGTIFPIKEIGKLARKHNIYYMVDAAQTAGVYPIDVKEMNIDILAFPGHKSLLGPQGTGGLYIKEGLDIMQMKEGGTGSKSHELIQPDILPDKYESGTPNTPGIIGLGAGVRYILDKGIDSIRNHEKELLKIFLDGLNEIDGVKVYGPANIEEQAPVISLNIGDEDSSEISYILDSVFDIGTRSGLHCAPLAHETLGTLEQGVVRFSIGPFNTKEDISKALEAIKKIAVEAR</sequence>
<dbReference type="GO" id="GO:0030170">
    <property type="term" value="F:pyridoxal phosphate binding"/>
    <property type="evidence" value="ECO:0007669"/>
    <property type="project" value="InterPro"/>
</dbReference>
<evidence type="ECO:0000256" key="1">
    <source>
        <dbReference type="ARBA" id="ARBA00001933"/>
    </source>
</evidence>
<dbReference type="InterPro" id="IPR015424">
    <property type="entry name" value="PyrdxlP-dep_Trfase"/>
</dbReference>
<dbReference type="RefSeq" id="WP_203367217.1">
    <property type="nucleotide sequence ID" value="NZ_WSFT01000047.1"/>
</dbReference>
<dbReference type="PANTHER" id="PTHR43586">
    <property type="entry name" value="CYSTEINE DESULFURASE"/>
    <property type="match status" value="1"/>
</dbReference>
<dbReference type="InterPro" id="IPR016454">
    <property type="entry name" value="Cysteine_dSase"/>
</dbReference>
<dbReference type="Pfam" id="PF00266">
    <property type="entry name" value="Aminotran_5"/>
    <property type="match status" value="1"/>
</dbReference>
<evidence type="ECO:0000313" key="8">
    <source>
        <dbReference type="EMBL" id="MBS4539292.1"/>
    </source>
</evidence>
<evidence type="ECO:0000256" key="3">
    <source>
        <dbReference type="ARBA" id="ARBA00012239"/>
    </source>
</evidence>
<dbReference type="GO" id="GO:0006534">
    <property type="term" value="P:cysteine metabolic process"/>
    <property type="evidence" value="ECO:0007669"/>
    <property type="project" value="InterPro"/>
</dbReference>
<evidence type="ECO:0000313" key="9">
    <source>
        <dbReference type="Proteomes" id="UP000724672"/>
    </source>
</evidence>
<proteinExistence type="inferred from homology"/>
<comment type="caution">
    <text evidence="8">The sequence shown here is derived from an EMBL/GenBank/DDBJ whole genome shotgun (WGS) entry which is preliminary data.</text>
</comment>
<dbReference type="PANTHER" id="PTHR43586:SF4">
    <property type="entry name" value="ISOPENICILLIN N EPIMERASE"/>
    <property type="match status" value="1"/>
</dbReference>
<protein>
    <recommendedName>
        <fullName evidence="3">cysteine desulfurase</fullName>
        <ecNumber evidence="3">2.8.1.7</ecNumber>
    </recommendedName>
</protein>